<evidence type="ECO:0000256" key="1">
    <source>
        <dbReference type="SAM" id="Phobius"/>
    </source>
</evidence>
<evidence type="ECO:0000313" key="3">
    <source>
        <dbReference type="Proteomes" id="UP000054858"/>
    </source>
</evidence>
<evidence type="ECO:0008006" key="4">
    <source>
        <dbReference type="Google" id="ProtNLM"/>
    </source>
</evidence>
<name>A0A0W0XCS0_9GAMM</name>
<keyword evidence="1" id="KW-0472">Membrane</keyword>
<reference evidence="2 3" key="1">
    <citation type="submission" date="2015-11" db="EMBL/GenBank/DDBJ databases">
        <title>Genomic analysis of 38 Legionella species identifies large and diverse effector repertoires.</title>
        <authorList>
            <person name="Burstein D."/>
            <person name="Amaro F."/>
            <person name="Zusman T."/>
            <person name="Lifshitz Z."/>
            <person name="Cohen O."/>
            <person name="Gilbert J.A."/>
            <person name="Pupko T."/>
            <person name="Shuman H.A."/>
            <person name="Segal G."/>
        </authorList>
    </citation>
    <scope>NUCLEOTIDE SEQUENCE [LARGE SCALE GENOMIC DNA]</scope>
    <source>
        <strain evidence="2 3">Oak Ridge-10</strain>
    </source>
</reference>
<dbReference type="EMBL" id="LNYP01000010">
    <property type="protein sequence ID" value="KTD42334.1"/>
    <property type="molecule type" value="Genomic_DNA"/>
</dbReference>
<comment type="caution">
    <text evidence="2">The sequence shown here is derived from an EMBL/GenBank/DDBJ whole genome shotgun (WGS) entry which is preliminary data.</text>
</comment>
<feature type="transmembrane region" description="Helical" evidence="1">
    <location>
        <begin position="157"/>
        <end position="177"/>
    </location>
</feature>
<accession>A0A0W0XCS0</accession>
<feature type="transmembrane region" description="Helical" evidence="1">
    <location>
        <begin position="83"/>
        <end position="104"/>
    </location>
</feature>
<feature type="transmembrane region" description="Helical" evidence="1">
    <location>
        <begin position="50"/>
        <end position="71"/>
    </location>
</feature>
<feature type="transmembrane region" description="Helical" evidence="1">
    <location>
        <begin position="124"/>
        <end position="145"/>
    </location>
</feature>
<feature type="transmembrane region" description="Helical" evidence="1">
    <location>
        <begin position="21"/>
        <end position="44"/>
    </location>
</feature>
<dbReference type="RefSeq" id="WP_025385050.1">
    <property type="nucleotide sequence ID" value="NZ_KV441805.1"/>
</dbReference>
<feature type="transmembrane region" description="Helical" evidence="1">
    <location>
        <begin position="197"/>
        <end position="216"/>
    </location>
</feature>
<organism evidence="2 3">
    <name type="scientific">Legionella oakridgensis</name>
    <dbReference type="NCBI Taxonomy" id="29423"/>
    <lineage>
        <taxon>Bacteria</taxon>
        <taxon>Pseudomonadati</taxon>
        <taxon>Pseudomonadota</taxon>
        <taxon>Gammaproteobacteria</taxon>
        <taxon>Legionellales</taxon>
        <taxon>Legionellaceae</taxon>
        <taxon>Legionella</taxon>
    </lineage>
</organism>
<dbReference type="AlphaFoldDB" id="A0A0W0XCS0"/>
<dbReference type="Pfam" id="PF02592">
    <property type="entry name" value="Vut_1"/>
    <property type="match status" value="1"/>
</dbReference>
<evidence type="ECO:0000313" key="2">
    <source>
        <dbReference type="EMBL" id="KTD42334.1"/>
    </source>
</evidence>
<dbReference type="InterPro" id="IPR003744">
    <property type="entry name" value="YhhQ"/>
</dbReference>
<protein>
    <recommendedName>
        <fullName evidence="4">VUT family protein</fullName>
    </recommendedName>
</protein>
<gene>
    <name evidence="2" type="ORF">Loak_0760</name>
</gene>
<dbReference type="Proteomes" id="UP000054858">
    <property type="component" value="Unassembled WGS sequence"/>
</dbReference>
<dbReference type="PANTHER" id="PTHR34300">
    <property type="entry name" value="QUEUOSINE PRECURSOR TRANSPORTER-RELATED"/>
    <property type="match status" value="1"/>
</dbReference>
<keyword evidence="1" id="KW-1133">Transmembrane helix</keyword>
<dbReference type="PATRIC" id="fig|29423.5.peg.791"/>
<sequence length="245" mass="28564">MKNKGIQEFQPSHIRPRDYNHYNYIYFFMMLFITIFIACDITAFRMTTLFGANVPVSGLIIPIVFALGDLIADIYGYQISRKLIWNALICQFIFGIVITLAVNFPSPENDLNNFHYNEAFKHIIRTNITSCMSVSSGMFTNAFLMSKIKIWMNGKRFWIRTILSSSISEFVLCFVAYTTLYLGLKSPIEIWKIIFSVWYYKLLFALFAAPLVSIVASKIKEWEKSDVFDYGVNYNPFIYNYDEKI</sequence>
<proteinExistence type="predicted"/>
<dbReference type="PANTHER" id="PTHR34300:SF2">
    <property type="entry name" value="QUEUOSINE PRECURSOR TRANSPORTER-RELATED"/>
    <property type="match status" value="1"/>
</dbReference>
<keyword evidence="1" id="KW-0812">Transmembrane</keyword>